<comment type="caution">
    <text evidence="2">The sequence shown here is derived from an EMBL/GenBank/DDBJ whole genome shotgun (WGS) entry which is preliminary data.</text>
</comment>
<name>A0AAD7T8J8_9TELE</name>
<feature type="region of interest" description="Disordered" evidence="1">
    <location>
        <begin position="1"/>
        <end position="53"/>
    </location>
</feature>
<reference evidence="2" key="1">
    <citation type="journal article" date="2023" name="Science">
        <title>Genome structures resolve the early diversification of teleost fishes.</title>
        <authorList>
            <person name="Parey E."/>
            <person name="Louis A."/>
            <person name="Montfort J."/>
            <person name="Bouchez O."/>
            <person name="Roques C."/>
            <person name="Iampietro C."/>
            <person name="Lluch J."/>
            <person name="Castinel A."/>
            <person name="Donnadieu C."/>
            <person name="Desvignes T."/>
            <person name="Floi Bucao C."/>
            <person name="Jouanno E."/>
            <person name="Wen M."/>
            <person name="Mejri S."/>
            <person name="Dirks R."/>
            <person name="Jansen H."/>
            <person name="Henkel C."/>
            <person name="Chen W.J."/>
            <person name="Zahm M."/>
            <person name="Cabau C."/>
            <person name="Klopp C."/>
            <person name="Thompson A.W."/>
            <person name="Robinson-Rechavi M."/>
            <person name="Braasch I."/>
            <person name="Lecointre G."/>
            <person name="Bobe J."/>
            <person name="Postlethwait J.H."/>
            <person name="Berthelot C."/>
            <person name="Roest Crollius H."/>
            <person name="Guiguen Y."/>
        </authorList>
    </citation>
    <scope>NUCLEOTIDE SEQUENCE</scope>
    <source>
        <strain evidence="2">NC1722</strain>
    </source>
</reference>
<gene>
    <name evidence="2" type="ORF">AAFF_G00356590</name>
</gene>
<protein>
    <submittedName>
        <fullName evidence="2">Uncharacterized protein</fullName>
    </submittedName>
</protein>
<proteinExistence type="predicted"/>
<feature type="region of interest" description="Disordered" evidence="1">
    <location>
        <begin position="74"/>
        <end position="95"/>
    </location>
</feature>
<dbReference type="EMBL" id="JAINUG010000006">
    <property type="protein sequence ID" value="KAJ8416371.1"/>
    <property type="molecule type" value="Genomic_DNA"/>
</dbReference>
<organism evidence="2 3">
    <name type="scientific">Aldrovandia affinis</name>
    <dbReference type="NCBI Taxonomy" id="143900"/>
    <lineage>
        <taxon>Eukaryota</taxon>
        <taxon>Metazoa</taxon>
        <taxon>Chordata</taxon>
        <taxon>Craniata</taxon>
        <taxon>Vertebrata</taxon>
        <taxon>Euteleostomi</taxon>
        <taxon>Actinopterygii</taxon>
        <taxon>Neopterygii</taxon>
        <taxon>Teleostei</taxon>
        <taxon>Notacanthiformes</taxon>
        <taxon>Halosauridae</taxon>
        <taxon>Aldrovandia</taxon>
    </lineage>
</organism>
<evidence type="ECO:0000313" key="3">
    <source>
        <dbReference type="Proteomes" id="UP001221898"/>
    </source>
</evidence>
<dbReference type="Proteomes" id="UP001221898">
    <property type="component" value="Unassembled WGS sequence"/>
</dbReference>
<evidence type="ECO:0000256" key="1">
    <source>
        <dbReference type="SAM" id="MobiDB-lite"/>
    </source>
</evidence>
<dbReference type="AlphaFoldDB" id="A0AAD7T8J8"/>
<sequence length="95" mass="10130">MLEGQVEPPATHRRAPVRPPPTPGSPVNLQAHAWADGRGGGPLRQSSASVTPPLRETCVRPACSASGLARRASWKRSRCVVQGRDARGTSTKLRL</sequence>
<keyword evidence="3" id="KW-1185">Reference proteome</keyword>
<accession>A0AAD7T8J8</accession>
<evidence type="ECO:0000313" key="2">
    <source>
        <dbReference type="EMBL" id="KAJ8416371.1"/>
    </source>
</evidence>